<reference evidence="3 4" key="1">
    <citation type="submission" date="2024-09" db="EMBL/GenBank/DDBJ databases">
        <authorList>
            <person name="Sun Q."/>
            <person name="Mori K."/>
        </authorList>
    </citation>
    <scope>NUCLEOTIDE SEQUENCE [LARGE SCALE GENOMIC DNA]</scope>
    <source>
        <strain evidence="3 4">CGMCC 1.12926</strain>
    </source>
</reference>
<dbReference type="EC" id="2.7.13.3" evidence="3"/>
<keyword evidence="1" id="KW-0472">Membrane</keyword>
<dbReference type="EMBL" id="JBHLYW010000009">
    <property type="protein sequence ID" value="MFC0077920.1"/>
    <property type="molecule type" value="Genomic_DNA"/>
</dbReference>
<gene>
    <name evidence="3" type="ORF">ACFFLS_12795</name>
</gene>
<dbReference type="PANTHER" id="PTHR34220:SF7">
    <property type="entry name" value="SENSOR HISTIDINE KINASE YPDA"/>
    <property type="match status" value="1"/>
</dbReference>
<accession>A0ABV6BR57</accession>
<evidence type="ECO:0000313" key="3">
    <source>
        <dbReference type="EMBL" id="MFC0077920.1"/>
    </source>
</evidence>
<dbReference type="GO" id="GO:0004673">
    <property type="term" value="F:protein histidine kinase activity"/>
    <property type="evidence" value="ECO:0007669"/>
    <property type="project" value="UniProtKB-EC"/>
</dbReference>
<protein>
    <submittedName>
        <fullName evidence="3">Sensor histidine kinase</fullName>
        <ecNumber evidence="3">2.7.13.3</ecNumber>
    </submittedName>
</protein>
<sequence>MMTLKRNLKWIVAALLAAALVPVMITVYEVIFSQNKSVVFLGNYHPKIVLIVICYYALLGGLGVVWLIRQIIFINKLKSEKVKAELMLLKSQVSPHFFFNMLNNLYGLVAKDPRKAQELILKLSDMMRYSIYEGDKELVAIQEEIDFLKNYIELHTMRYHKHITVDFNCDVDQSQEVVPLLFIILLENAFKHGVENLRQNAYIKMNLTTSQNQIIFDIENNYEKMDIPSGIGLKNLKRRLELIYPNQHRLSFSTTESVYQARLILKQL</sequence>
<comment type="caution">
    <text evidence="3">The sequence shown here is derived from an EMBL/GenBank/DDBJ whole genome shotgun (WGS) entry which is preliminary data.</text>
</comment>
<proteinExistence type="predicted"/>
<feature type="domain" description="Signal transduction histidine kinase internal region" evidence="2">
    <location>
        <begin position="84"/>
        <end position="162"/>
    </location>
</feature>
<evidence type="ECO:0000313" key="4">
    <source>
        <dbReference type="Proteomes" id="UP001589734"/>
    </source>
</evidence>
<dbReference type="Pfam" id="PF06580">
    <property type="entry name" value="His_kinase"/>
    <property type="match status" value="1"/>
</dbReference>
<evidence type="ECO:0000259" key="2">
    <source>
        <dbReference type="Pfam" id="PF06580"/>
    </source>
</evidence>
<name>A0ABV6BR57_9FLAO</name>
<feature type="transmembrane region" description="Helical" evidence="1">
    <location>
        <begin position="48"/>
        <end position="68"/>
    </location>
</feature>
<evidence type="ECO:0000256" key="1">
    <source>
        <dbReference type="SAM" id="Phobius"/>
    </source>
</evidence>
<keyword evidence="3" id="KW-0808">Transferase</keyword>
<keyword evidence="1" id="KW-1133">Transmembrane helix</keyword>
<organism evidence="3 4">
    <name type="scientific">Flavobacterium procerum</name>
    <dbReference type="NCBI Taxonomy" id="1455569"/>
    <lineage>
        <taxon>Bacteria</taxon>
        <taxon>Pseudomonadati</taxon>
        <taxon>Bacteroidota</taxon>
        <taxon>Flavobacteriia</taxon>
        <taxon>Flavobacteriales</taxon>
        <taxon>Flavobacteriaceae</taxon>
        <taxon>Flavobacterium</taxon>
    </lineage>
</organism>
<keyword evidence="4" id="KW-1185">Reference proteome</keyword>
<dbReference type="SUPFAM" id="SSF55874">
    <property type="entry name" value="ATPase domain of HSP90 chaperone/DNA topoisomerase II/histidine kinase"/>
    <property type="match status" value="1"/>
</dbReference>
<keyword evidence="1" id="KW-0812">Transmembrane</keyword>
<dbReference type="Proteomes" id="UP001589734">
    <property type="component" value="Unassembled WGS sequence"/>
</dbReference>
<keyword evidence="3" id="KW-0418">Kinase</keyword>
<dbReference type="InterPro" id="IPR036890">
    <property type="entry name" value="HATPase_C_sf"/>
</dbReference>
<dbReference type="RefSeq" id="WP_379681969.1">
    <property type="nucleotide sequence ID" value="NZ_JBHLYW010000009.1"/>
</dbReference>
<dbReference type="Gene3D" id="3.30.565.10">
    <property type="entry name" value="Histidine kinase-like ATPase, C-terminal domain"/>
    <property type="match status" value="1"/>
</dbReference>
<dbReference type="PANTHER" id="PTHR34220">
    <property type="entry name" value="SENSOR HISTIDINE KINASE YPDA"/>
    <property type="match status" value="1"/>
</dbReference>
<dbReference type="InterPro" id="IPR050640">
    <property type="entry name" value="Bact_2-comp_sensor_kinase"/>
</dbReference>
<dbReference type="InterPro" id="IPR010559">
    <property type="entry name" value="Sig_transdc_His_kin_internal"/>
</dbReference>
<feature type="transmembrane region" description="Helical" evidence="1">
    <location>
        <begin position="7"/>
        <end position="28"/>
    </location>
</feature>